<dbReference type="GO" id="GO:0009231">
    <property type="term" value="P:riboflavin biosynthetic process"/>
    <property type="evidence" value="ECO:0007669"/>
    <property type="project" value="InterPro"/>
</dbReference>
<name>A0A3B0SS26_9ZZZZ</name>
<dbReference type="InterPro" id="IPR015864">
    <property type="entry name" value="FAD_synthase"/>
</dbReference>
<dbReference type="EC" id="2.7.7.2" evidence="5"/>
<evidence type="ECO:0000256" key="2">
    <source>
        <dbReference type="ARBA" id="ARBA00005201"/>
    </source>
</evidence>
<evidence type="ECO:0000256" key="4">
    <source>
        <dbReference type="ARBA" id="ARBA00012105"/>
    </source>
</evidence>
<dbReference type="Pfam" id="PF01687">
    <property type="entry name" value="Flavokinase"/>
    <property type="match status" value="1"/>
</dbReference>
<protein>
    <recommendedName>
        <fullName evidence="6">Bifunctional riboflavin kinase/FMN adenylyltransferase</fullName>
        <ecNumber evidence="4">2.7.1.26</ecNumber>
        <ecNumber evidence="5">2.7.7.2</ecNumber>
    </recommendedName>
</protein>
<evidence type="ECO:0000259" key="16">
    <source>
        <dbReference type="SMART" id="SM00904"/>
    </source>
</evidence>
<evidence type="ECO:0000256" key="3">
    <source>
        <dbReference type="ARBA" id="ARBA00010214"/>
    </source>
</evidence>
<evidence type="ECO:0000256" key="7">
    <source>
        <dbReference type="ARBA" id="ARBA00022630"/>
    </source>
</evidence>
<dbReference type="FunFam" id="2.40.30.30:FF:000003">
    <property type="entry name" value="Riboflavin biosynthesis protein"/>
    <property type="match status" value="1"/>
</dbReference>
<evidence type="ECO:0000256" key="10">
    <source>
        <dbReference type="ARBA" id="ARBA00022695"/>
    </source>
</evidence>
<dbReference type="GO" id="GO:0005524">
    <property type="term" value="F:ATP binding"/>
    <property type="evidence" value="ECO:0007669"/>
    <property type="project" value="UniProtKB-KW"/>
</dbReference>
<dbReference type="EC" id="2.7.1.26" evidence="4"/>
<dbReference type="InterPro" id="IPR014729">
    <property type="entry name" value="Rossmann-like_a/b/a_fold"/>
</dbReference>
<organism evidence="17">
    <name type="scientific">hydrothermal vent metagenome</name>
    <dbReference type="NCBI Taxonomy" id="652676"/>
    <lineage>
        <taxon>unclassified sequences</taxon>
        <taxon>metagenomes</taxon>
        <taxon>ecological metagenomes</taxon>
    </lineage>
</organism>
<keyword evidence="10 17" id="KW-0548">Nucleotidyltransferase</keyword>
<evidence type="ECO:0000313" key="17">
    <source>
        <dbReference type="EMBL" id="VAW09171.1"/>
    </source>
</evidence>
<dbReference type="UniPathway" id="UPA00276">
    <property type="reaction ID" value="UER00406"/>
</dbReference>
<dbReference type="UniPathway" id="UPA00277">
    <property type="reaction ID" value="UER00407"/>
</dbReference>
<comment type="pathway">
    <text evidence="2">Cofactor biosynthesis; FMN biosynthesis; FMN from riboflavin (ATP route): step 1/1.</text>
</comment>
<evidence type="ECO:0000256" key="13">
    <source>
        <dbReference type="ARBA" id="ARBA00022827"/>
    </source>
</evidence>
<keyword evidence="15" id="KW-0511">Multifunctional enzyme</keyword>
<dbReference type="PANTHER" id="PTHR22749:SF6">
    <property type="entry name" value="RIBOFLAVIN KINASE"/>
    <property type="match status" value="1"/>
</dbReference>
<dbReference type="CDD" id="cd02064">
    <property type="entry name" value="FAD_synthetase_N"/>
    <property type="match status" value="1"/>
</dbReference>
<dbReference type="NCBIfam" id="TIGR00083">
    <property type="entry name" value="ribF"/>
    <property type="match status" value="1"/>
</dbReference>
<evidence type="ECO:0000256" key="1">
    <source>
        <dbReference type="ARBA" id="ARBA00004726"/>
    </source>
</evidence>
<evidence type="ECO:0000256" key="15">
    <source>
        <dbReference type="ARBA" id="ARBA00023268"/>
    </source>
</evidence>
<dbReference type="InterPro" id="IPR002606">
    <property type="entry name" value="Riboflavin_kinase_bac"/>
</dbReference>
<comment type="pathway">
    <text evidence="1">Cofactor biosynthesis; FAD biosynthesis; FAD from FMN: step 1/1.</text>
</comment>
<reference evidence="17" key="1">
    <citation type="submission" date="2018-06" db="EMBL/GenBank/DDBJ databases">
        <authorList>
            <person name="Zhirakovskaya E."/>
        </authorList>
    </citation>
    <scope>NUCLEOTIDE SEQUENCE</scope>
</reference>
<gene>
    <name evidence="17" type="ORF">MNBD_ACTINO01-417</name>
</gene>
<dbReference type="GO" id="GO:0003919">
    <property type="term" value="F:FMN adenylyltransferase activity"/>
    <property type="evidence" value="ECO:0007669"/>
    <property type="project" value="UniProtKB-EC"/>
</dbReference>
<keyword evidence="7" id="KW-0285">Flavoprotein</keyword>
<dbReference type="Pfam" id="PF06574">
    <property type="entry name" value="FAD_syn"/>
    <property type="match status" value="1"/>
</dbReference>
<dbReference type="EMBL" id="UOEI01000688">
    <property type="protein sequence ID" value="VAW09171.1"/>
    <property type="molecule type" value="Genomic_DNA"/>
</dbReference>
<dbReference type="AlphaFoldDB" id="A0A3B0SS26"/>
<evidence type="ECO:0000256" key="14">
    <source>
        <dbReference type="ARBA" id="ARBA00022840"/>
    </source>
</evidence>
<comment type="similarity">
    <text evidence="3">Belongs to the RibF family.</text>
</comment>
<dbReference type="InterPro" id="IPR023465">
    <property type="entry name" value="Riboflavin_kinase_dom_sf"/>
</dbReference>
<evidence type="ECO:0000256" key="5">
    <source>
        <dbReference type="ARBA" id="ARBA00012393"/>
    </source>
</evidence>
<dbReference type="SMART" id="SM00904">
    <property type="entry name" value="Flavokinase"/>
    <property type="match status" value="1"/>
</dbReference>
<feature type="domain" description="Riboflavin kinase" evidence="16">
    <location>
        <begin position="182"/>
        <end position="306"/>
    </location>
</feature>
<keyword evidence="11" id="KW-0547">Nucleotide-binding</keyword>
<dbReference type="SUPFAM" id="SSF52374">
    <property type="entry name" value="Nucleotidylyl transferase"/>
    <property type="match status" value="1"/>
</dbReference>
<dbReference type="GO" id="GO:0008531">
    <property type="term" value="F:riboflavin kinase activity"/>
    <property type="evidence" value="ECO:0007669"/>
    <property type="project" value="UniProtKB-EC"/>
</dbReference>
<evidence type="ECO:0000256" key="8">
    <source>
        <dbReference type="ARBA" id="ARBA00022643"/>
    </source>
</evidence>
<keyword evidence="9 17" id="KW-0808">Transferase</keyword>
<keyword evidence="13" id="KW-0274">FAD</keyword>
<dbReference type="Gene3D" id="2.40.30.30">
    <property type="entry name" value="Riboflavin kinase-like"/>
    <property type="match status" value="1"/>
</dbReference>
<accession>A0A3B0SS26</accession>
<evidence type="ECO:0000256" key="11">
    <source>
        <dbReference type="ARBA" id="ARBA00022741"/>
    </source>
</evidence>
<dbReference type="InterPro" id="IPR023468">
    <property type="entry name" value="Riboflavin_kinase"/>
</dbReference>
<dbReference type="FunFam" id="3.40.50.620:FF:000021">
    <property type="entry name" value="Riboflavin biosynthesis protein"/>
    <property type="match status" value="1"/>
</dbReference>
<dbReference type="GO" id="GO:0009398">
    <property type="term" value="P:FMN biosynthetic process"/>
    <property type="evidence" value="ECO:0007669"/>
    <property type="project" value="UniProtKB-UniPathway"/>
</dbReference>
<sequence>MKVYRGDPGSWNLGEEPHAVAIGVFDGVHRGHKAVFRALEEAAGDLPRVALTFGTHPDEVVSDTSPPPALASIEQRLELFESEGFDVAAVIDFDPKVRGLTPEEFVDSYLVEALSAKVVAVGEGFRFGYMAQGTVDTLRLLGKDRGFIVTETPIVDIHGTEVRSSTIRAAVASGGVELAARMLGRPFTIEGVVLPGDARGRTIGFPTANVSVPEAMVRPAGGVYAVVCTVDGVEYDGVCNVGTRPTFGGADEMIEVHLLDVDIDLYGEHVRVAFIDRIRNEQRFATVDALVAQIEADIDQARTVLAER</sequence>
<proteinExistence type="inferred from homology"/>
<evidence type="ECO:0000256" key="6">
    <source>
        <dbReference type="ARBA" id="ARBA00018483"/>
    </source>
</evidence>
<keyword evidence="8" id="KW-0288">FMN</keyword>
<dbReference type="GO" id="GO:0006747">
    <property type="term" value="P:FAD biosynthetic process"/>
    <property type="evidence" value="ECO:0007669"/>
    <property type="project" value="UniProtKB-UniPathway"/>
</dbReference>
<dbReference type="NCBIfam" id="NF004162">
    <property type="entry name" value="PRK05627.1-5"/>
    <property type="match status" value="1"/>
</dbReference>
<evidence type="ECO:0000256" key="9">
    <source>
        <dbReference type="ARBA" id="ARBA00022679"/>
    </source>
</evidence>
<keyword evidence="14" id="KW-0067">ATP-binding</keyword>
<dbReference type="PANTHER" id="PTHR22749">
    <property type="entry name" value="RIBOFLAVIN KINASE/FMN ADENYLYLTRANSFERASE"/>
    <property type="match status" value="1"/>
</dbReference>
<dbReference type="SUPFAM" id="SSF82114">
    <property type="entry name" value="Riboflavin kinase-like"/>
    <property type="match status" value="1"/>
</dbReference>
<dbReference type="NCBIfam" id="NF004160">
    <property type="entry name" value="PRK05627.1-3"/>
    <property type="match status" value="1"/>
</dbReference>
<dbReference type="InterPro" id="IPR015865">
    <property type="entry name" value="Riboflavin_kinase_bac/euk"/>
</dbReference>
<keyword evidence="12 17" id="KW-0418">Kinase</keyword>
<dbReference type="PIRSF" id="PIRSF004491">
    <property type="entry name" value="FAD_Synth"/>
    <property type="match status" value="1"/>
</dbReference>
<evidence type="ECO:0000256" key="12">
    <source>
        <dbReference type="ARBA" id="ARBA00022777"/>
    </source>
</evidence>
<dbReference type="Gene3D" id="3.40.50.620">
    <property type="entry name" value="HUPs"/>
    <property type="match status" value="1"/>
</dbReference>